<dbReference type="PANTHER" id="PTHR10797">
    <property type="entry name" value="CCR4-NOT TRANSCRIPTION COMPLEX SUBUNIT"/>
    <property type="match status" value="1"/>
</dbReference>
<keyword evidence="3" id="KW-1185">Reference proteome</keyword>
<dbReference type="GO" id="GO:0004535">
    <property type="term" value="F:poly(A)-specific ribonuclease activity"/>
    <property type="evidence" value="ECO:0007669"/>
    <property type="project" value="InterPro"/>
</dbReference>
<dbReference type="AlphaFoldDB" id="A0A9D5H985"/>
<feature type="compositionally biased region" description="Basic and acidic residues" evidence="1">
    <location>
        <begin position="15"/>
        <end position="29"/>
    </location>
</feature>
<evidence type="ECO:0000313" key="3">
    <source>
        <dbReference type="Proteomes" id="UP001085076"/>
    </source>
</evidence>
<dbReference type="EMBL" id="JAGGNH010000007">
    <property type="protein sequence ID" value="KAJ0967830.1"/>
    <property type="molecule type" value="Genomic_DNA"/>
</dbReference>
<accession>A0A9D5H985</accession>
<feature type="compositionally biased region" description="Polar residues" evidence="1">
    <location>
        <begin position="32"/>
        <end position="41"/>
    </location>
</feature>
<reference evidence="2" key="2">
    <citation type="journal article" date="2022" name="Hortic Res">
        <title>The genome of Dioscorea zingiberensis sheds light on the biosynthesis, origin and evolution of the medicinally important diosgenin saponins.</title>
        <authorList>
            <person name="Li Y."/>
            <person name="Tan C."/>
            <person name="Li Z."/>
            <person name="Guo J."/>
            <person name="Li S."/>
            <person name="Chen X."/>
            <person name="Wang C."/>
            <person name="Dai X."/>
            <person name="Yang H."/>
            <person name="Song W."/>
            <person name="Hou L."/>
            <person name="Xu J."/>
            <person name="Tong Z."/>
            <person name="Xu A."/>
            <person name="Yuan X."/>
            <person name="Wang W."/>
            <person name="Yang Q."/>
            <person name="Chen L."/>
            <person name="Sun Z."/>
            <person name="Wang K."/>
            <person name="Pan B."/>
            <person name="Chen J."/>
            <person name="Bao Y."/>
            <person name="Liu F."/>
            <person name="Qi X."/>
            <person name="Gang D.R."/>
            <person name="Wen J."/>
            <person name="Li J."/>
        </authorList>
    </citation>
    <scope>NUCLEOTIDE SEQUENCE</scope>
    <source>
        <strain evidence="2">Dzin_1.0</strain>
    </source>
</reference>
<reference evidence="2" key="1">
    <citation type="submission" date="2021-03" db="EMBL/GenBank/DDBJ databases">
        <authorList>
            <person name="Li Z."/>
            <person name="Yang C."/>
        </authorList>
    </citation>
    <scope>NUCLEOTIDE SEQUENCE</scope>
    <source>
        <strain evidence="2">Dzin_1.0</strain>
        <tissue evidence="2">Leaf</tissue>
    </source>
</reference>
<dbReference type="SUPFAM" id="SSF53098">
    <property type="entry name" value="Ribonuclease H-like"/>
    <property type="match status" value="1"/>
</dbReference>
<dbReference type="InterPro" id="IPR012337">
    <property type="entry name" value="RNaseH-like_sf"/>
</dbReference>
<protein>
    <submittedName>
        <fullName evidence="2">Uncharacterized protein</fullName>
    </submittedName>
</protein>
<gene>
    <name evidence="2" type="ORF">J5N97_024747</name>
</gene>
<dbReference type="GO" id="GO:0030014">
    <property type="term" value="C:CCR4-NOT complex"/>
    <property type="evidence" value="ECO:0007669"/>
    <property type="project" value="InterPro"/>
</dbReference>
<feature type="compositionally biased region" description="Basic residues" evidence="1">
    <location>
        <begin position="1"/>
        <end position="14"/>
    </location>
</feature>
<dbReference type="InterPro" id="IPR039637">
    <property type="entry name" value="CNOT7/CNOT8/Pop2"/>
</dbReference>
<dbReference type="Gene3D" id="3.30.420.10">
    <property type="entry name" value="Ribonuclease H-like superfamily/Ribonuclease H"/>
    <property type="match status" value="1"/>
</dbReference>
<feature type="region of interest" description="Disordered" evidence="1">
    <location>
        <begin position="1"/>
        <end position="43"/>
    </location>
</feature>
<dbReference type="OrthoDB" id="1164111at2759"/>
<dbReference type="GO" id="GO:0003676">
    <property type="term" value="F:nucleic acid binding"/>
    <property type="evidence" value="ECO:0007669"/>
    <property type="project" value="InterPro"/>
</dbReference>
<proteinExistence type="predicted"/>
<sequence length="166" mass="18848">MVSGRRRGATQARKRGSERETIEKMKVETGDGQASPSSIPSSKLPDLGSSDILLFTWEFNFNNFNLDFDLHSPNSINLLRSSVVDFERNRLEGNYSHWFGHLLVNFDIIGAGYHVNWVTFQGVYDFAYLIKILTAGNSLPESVETLFELVRAFFGDDWGDVKHILK</sequence>
<name>A0A9D5H985_9LILI</name>
<evidence type="ECO:0000256" key="1">
    <source>
        <dbReference type="SAM" id="MobiDB-lite"/>
    </source>
</evidence>
<evidence type="ECO:0000313" key="2">
    <source>
        <dbReference type="EMBL" id="KAJ0967830.1"/>
    </source>
</evidence>
<organism evidence="2 3">
    <name type="scientific">Dioscorea zingiberensis</name>
    <dbReference type="NCBI Taxonomy" id="325984"/>
    <lineage>
        <taxon>Eukaryota</taxon>
        <taxon>Viridiplantae</taxon>
        <taxon>Streptophyta</taxon>
        <taxon>Embryophyta</taxon>
        <taxon>Tracheophyta</taxon>
        <taxon>Spermatophyta</taxon>
        <taxon>Magnoliopsida</taxon>
        <taxon>Liliopsida</taxon>
        <taxon>Dioscoreales</taxon>
        <taxon>Dioscoreaceae</taxon>
        <taxon>Dioscorea</taxon>
    </lineage>
</organism>
<comment type="caution">
    <text evidence="2">The sequence shown here is derived from an EMBL/GenBank/DDBJ whole genome shotgun (WGS) entry which is preliminary data.</text>
</comment>
<dbReference type="InterPro" id="IPR036397">
    <property type="entry name" value="RNaseH_sf"/>
</dbReference>
<dbReference type="Proteomes" id="UP001085076">
    <property type="component" value="Miscellaneous, Linkage group lg07"/>
</dbReference>